<dbReference type="RefSeq" id="WP_307222477.1">
    <property type="nucleotide sequence ID" value="NZ_CP116940.1"/>
</dbReference>
<reference evidence="1 2" key="1">
    <citation type="submission" date="2023-07" db="EMBL/GenBank/DDBJ databases">
        <title>Genomic Encyclopedia of Type Strains, Phase IV (KMG-IV): sequencing the most valuable type-strain genomes for metagenomic binning, comparative biology and taxonomic classification.</title>
        <authorList>
            <person name="Goeker M."/>
        </authorList>
    </citation>
    <scope>NUCLEOTIDE SEQUENCE [LARGE SCALE GENOMIC DNA]</scope>
    <source>
        <strain evidence="1 2">DSM 16980</strain>
    </source>
</reference>
<gene>
    <name evidence="1" type="ORF">J2S01_000274</name>
</gene>
<comment type="caution">
    <text evidence="1">The sequence shown here is derived from an EMBL/GenBank/DDBJ whole genome shotgun (WGS) entry which is preliminary data.</text>
</comment>
<protein>
    <submittedName>
        <fullName evidence="1">Uncharacterized protein</fullName>
    </submittedName>
</protein>
<dbReference type="EMBL" id="JAUSUE010000001">
    <property type="protein sequence ID" value="MDQ0202589.1"/>
    <property type="molecule type" value="Genomic_DNA"/>
</dbReference>
<dbReference type="Proteomes" id="UP001239167">
    <property type="component" value="Unassembled WGS sequence"/>
</dbReference>
<evidence type="ECO:0000313" key="1">
    <source>
        <dbReference type="EMBL" id="MDQ0202589.1"/>
    </source>
</evidence>
<evidence type="ECO:0000313" key="2">
    <source>
        <dbReference type="Proteomes" id="UP001239167"/>
    </source>
</evidence>
<sequence length="173" mass="20048">MEIIRDRDIAAILPRYTSYGDRTVVIDAAGREFTYSFKPNTILTKIGSRRCKDVHLLRTWARGFTYQQLWLPLGFSWELVLIPLRTRAAKINGDATVSYFNFIYINHLEQKDGQVCIVMENGMSFPVLWGLGTVRKHLKDAMLLHSMLTHELDDMLWLRLHRAAGLHSACRNR</sequence>
<keyword evidence="2" id="KW-1185">Reference proteome</keyword>
<accession>A0ABT9Y618</accession>
<proteinExistence type="predicted"/>
<organism evidence="1 2">
    <name type="scientific">Pectinatus haikarae</name>
    <dbReference type="NCBI Taxonomy" id="349096"/>
    <lineage>
        <taxon>Bacteria</taxon>
        <taxon>Bacillati</taxon>
        <taxon>Bacillota</taxon>
        <taxon>Negativicutes</taxon>
        <taxon>Selenomonadales</taxon>
        <taxon>Selenomonadaceae</taxon>
        <taxon>Pectinatus</taxon>
    </lineage>
</organism>
<name>A0ABT9Y618_9FIRM</name>